<dbReference type="PANTHER" id="PTHR39328:SF1">
    <property type="entry name" value="BLL2871 PROTEIN"/>
    <property type="match status" value="1"/>
</dbReference>
<dbReference type="RefSeq" id="WP_425344578.1">
    <property type="nucleotide sequence ID" value="NZ_JBGUBD010000003.1"/>
</dbReference>
<accession>A0ABV4U281</accession>
<proteinExistence type="predicted"/>
<organism evidence="1 2">
    <name type="scientific">Natronomicrosphaera hydrolytica</name>
    <dbReference type="NCBI Taxonomy" id="3242702"/>
    <lineage>
        <taxon>Bacteria</taxon>
        <taxon>Pseudomonadati</taxon>
        <taxon>Planctomycetota</taxon>
        <taxon>Phycisphaerae</taxon>
        <taxon>Phycisphaerales</taxon>
        <taxon>Phycisphaeraceae</taxon>
        <taxon>Natronomicrosphaera</taxon>
    </lineage>
</organism>
<dbReference type="EMBL" id="JBGUBD010000003">
    <property type="protein sequence ID" value="MFA9477651.1"/>
    <property type="molecule type" value="Genomic_DNA"/>
</dbReference>
<dbReference type="SUPFAM" id="SSF56235">
    <property type="entry name" value="N-terminal nucleophile aminohydrolases (Ntn hydrolases)"/>
    <property type="match status" value="1"/>
</dbReference>
<dbReference type="InterPro" id="IPR029055">
    <property type="entry name" value="Ntn_hydrolases_N"/>
</dbReference>
<evidence type="ECO:0000313" key="1">
    <source>
        <dbReference type="EMBL" id="MFA9477651.1"/>
    </source>
</evidence>
<dbReference type="Proteomes" id="UP001575105">
    <property type="component" value="Unassembled WGS sequence"/>
</dbReference>
<sequence length="225" mass="24469">MTFSIVARCPRTKQVGIAAVTAVPAVGKLLTWAYPRTGAIATQAWINPYLGHDGITKLREGLDAKQALDAVVLQDPDRDIRQVGIVDGQGNVAGWTGSKTSKWAGHITGPGYCVQGNLLVGHEPLHAMRDAFEADDGAPLAERLLTAIEAGEATGGDRRGANSATVYVIDTEVYPLWDLRVDDHKHPLKEVRRLYHVFEELVVPHIVRLPKRDDPHGQPEPQALA</sequence>
<dbReference type="Gene3D" id="3.60.20.10">
    <property type="entry name" value="Glutamine Phosphoribosylpyrophosphate, subunit 1, domain 1"/>
    <property type="match status" value="1"/>
</dbReference>
<comment type="caution">
    <text evidence="1">The sequence shown here is derived from an EMBL/GenBank/DDBJ whole genome shotgun (WGS) entry which is preliminary data.</text>
</comment>
<keyword evidence="2" id="KW-1185">Reference proteome</keyword>
<name>A0ABV4U281_9BACT</name>
<reference evidence="1 2" key="1">
    <citation type="submission" date="2024-08" db="EMBL/GenBank/DDBJ databases">
        <title>Whole-genome sequencing of halo(alkali)philic microorganisms from hypersaline lakes.</title>
        <authorList>
            <person name="Sorokin D.Y."/>
            <person name="Merkel A.Y."/>
            <person name="Messina E."/>
            <person name="Yakimov M."/>
        </authorList>
    </citation>
    <scope>NUCLEOTIDE SEQUENCE [LARGE SCALE GENOMIC DNA]</scope>
    <source>
        <strain evidence="1 2">AB-hyl4</strain>
    </source>
</reference>
<dbReference type="InterPro" id="IPR010430">
    <property type="entry name" value="DUF1028"/>
</dbReference>
<dbReference type="Pfam" id="PF06267">
    <property type="entry name" value="DUF1028"/>
    <property type="match status" value="1"/>
</dbReference>
<protein>
    <submittedName>
        <fullName evidence="1">DUF1028 domain-containing protein</fullName>
    </submittedName>
</protein>
<evidence type="ECO:0000313" key="2">
    <source>
        <dbReference type="Proteomes" id="UP001575105"/>
    </source>
</evidence>
<gene>
    <name evidence="1" type="ORF">ACERK3_05015</name>
</gene>
<dbReference type="PANTHER" id="PTHR39328">
    <property type="entry name" value="BLL2871 PROTEIN"/>
    <property type="match status" value="1"/>
</dbReference>